<dbReference type="CDD" id="cd00929">
    <property type="entry name" value="Cyt_c_Oxidase_VIIc"/>
    <property type="match status" value="1"/>
</dbReference>
<protein>
    <recommendedName>
        <fullName evidence="4">Cytochrome c oxidase subunit 7C, mitochondrial</fullName>
    </recommendedName>
    <alternativeName>
        <fullName evidence="11">Cytochrome c oxidase polypeptide VIIc</fullName>
    </alternativeName>
</protein>
<evidence type="ECO:0000256" key="2">
    <source>
        <dbReference type="ARBA" id="ARBA00004673"/>
    </source>
</evidence>
<dbReference type="GO" id="GO:0006123">
    <property type="term" value="P:mitochondrial electron transport, cytochrome c to oxygen"/>
    <property type="evidence" value="ECO:0007669"/>
    <property type="project" value="InterPro"/>
</dbReference>
<evidence type="ECO:0000256" key="8">
    <source>
        <dbReference type="ARBA" id="ARBA00022989"/>
    </source>
</evidence>
<dbReference type="PANTHER" id="PTHR13313">
    <property type="entry name" value="CYTOCHROME C OXIDASE SUBUNIT VIIC"/>
    <property type="match status" value="1"/>
</dbReference>
<organism evidence="13 14">
    <name type="scientific">Eufriesea mexicana</name>
    <dbReference type="NCBI Taxonomy" id="516756"/>
    <lineage>
        <taxon>Eukaryota</taxon>
        <taxon>Metazoa</taxon>
        <taxon>Ecdysozoa</taxon>
        <taxon>Arthropoda</taxon>
        <taxon>Hexapoda</taxon>
        <taxon>Insecta</taxon>
        <taxon>Pterygota</taxon>
        <taxon>Neoptera</taxon>
        <taxon>Endopterygota</taxon>
        <taxon>Hymenoptera</taxon>
        <taxon>Apocrita</taxon>
        <taxon>Aculeata</taxon>
        <taxon>Apoidea</taxon>
        <taxon>Anthophila</taxon>
        <taxon>Apidae</taxon>
        <taxon>Eufriesea</taxon>
    </lineage>
</organism>
<keyword evidence="7" id="KW-0809">Transit peptide</keyword>
<evidence type="ECO:0000313" key="14">
    <source>
        <dbReference type="Proteomes" id="UP000250275"/>
    </source>
</evidence>
<proteinExistence type="inferred from homology"/>
<dbReference type="InterPro" id="IPR036636">
    <property type="entry name" value="COX7C/Cox8_sf"/>
</dbReference>
<evidence type="ECO:0000256" key="9">
    <source>
        <dbReference type="ARBA" id="ARBA00023128"/>
    </source>
</evidence>
<dbReference type="OrthoDB" id="9974841at2759"/>
<keyword evidence="5 12" id="KW-0812">Transmembrane</keyword>
<sequence length="71" mass="8236">MLNLKMVSRQFTRLFRTSSIRPSHEPEGFPGANLPLDIQNRYKLTAIFILFFGSGLAIPFLLVRYHLKKEV</sequence>
<comment type="pathway">
    <text evidence="2">Energy metabolism; oxidative phosphorylation.</text>
</comment>
<keyword evidence="14" id="KW-1185">Reference proteome</keyword>
<keyword evidence="10 12" id="KW-0472">Membrane</keyword>
<comment type="subcellular location">
    <subcellularLocation>
        <location evidence="1">Mitochondrion inner membrane</location>
        <topology evidence="1">Single-pass membrane protein</topology>
    </subcellularLocation>
</comment>
<dbReference type="GO" id="GO:0005743">
    <property type="term" value="C:mitochondrial inner membrane"/>
    <property type="evidence" value="ECO:0007669"/>
    <property type="project" value="UniProtKB-SubCell"/>
</dbReference>
<accession>A0A310SKI5</accession>
<dbReference type="SUPFAM" id="SSF81427">
    <property type="entry name" value="Mitochondrial cytochrome c oxidase subunit VIIc (aka VIIIa)"/>
    <property type="match status" value="1"/>
</dbReference>
<keyword evidence="8 12" id="KW-1133">Transmembrane helix</keyword>
<dbReference type="EMBL" id="KQ764887">
    <property type="protein sequence ID" value="OAD54227.1"/>
    <property type="molecule type" value="Genomic_DNA"/>
</dbReference>
<evidence type="ECO:0000313" key="13">
    <source>
        <dbReference type="EMBL" id="OAD54227.1"/>
    </source>
</evidence>
<evidence type="ECO:0000256" key="6">
    <source>
        <dbReference type="ARBA" id="ARBA00022792"/>
    </source>
</evidence>
<evidence type="ECO:0000256" key="7">
    <source>
        <dbReference type="ARBA" id="ARBA00022946"/>
    </source>
</evidence>
<dbReference type="GO" id="GO:0045277">
    <property type="term" value="C:respiratory chain complex IV"/>
    <property type="evidence" value="ECO:0007669"/>
    <property type="project" value="InterPro"/>
</dbReference>
<dbReference type="InterPro" id="IPR004202">
    <property type="entry name" value="COX7C/Cox8"/>
</dbReference>
<dbReference type="Proteomes" id="UP000250275">
    <property type="component" value="Unassembled WGS sequence"/>
</dbReference>
<dbReference type="Gene3D" id="4.10.49.10">
    <property type="entry name" value="Cytochrome c oxidase subunit VIIc"/>
    <property type="match status" value="1"/>
</dbReference>
<dbReference type="AlphaFoldDB" id="A0A310SKI5"/>
<keyword evidence="6" id="KW-0999">Mitochondrion inner membrane</keyword>
<dbReference type="PANTHER" id="PTHR13313:SF0">
    <property type="entry name" value="CYTOCHROME C OXIDASE SUBUNIT 7C, MITOCHONDRIAL"/>
    <property type="match status" value="1"/>
</dbReference>
<name>A0A310SKI5_9HYME</name>
<dbReference type="Pfam" id="PF02935">
    <property type="entry name" value="COX7C"/>
    <property type="match status" value="1"/>
</dbReference>
<evidence type="ECO:0000256" key="12">
    <source>
        <dbReference type="SAM" id="Phobius"/>
    </source>
</evidence>
<comment type="similarity">
    <text evidence="3">Belongs to the cytochrome c oxidase VIIc family.</text>
</comment>
<evidence type="ECO:0000256" key="3">
    <source>
        <dbReference type="ARBA" id="ARBA00010514"/>
    </source>
</evidence>
<evidence type="ECO:0000256" key="5">
    <source>
        <dbReference type="ARBA" id="ARBA00022692"/>
    </source>
</evidence>
<keyword evidence="9" id="KW-0496">Mitochondrion</keyword>
<reference evidence="13 14" key="1">
    <citation type="submission" date="2015-07" db="EMBL/GenBank/DDBJ databases">
        <title>The genome of Eufriesea mexicana.</title>
        <authorList>
            <person name="Pan H."/>
            <person name="Kapheim K."/>
        </authorList>
    </citation>
    <scope>NUCLEOTIDE SEQUENCE [LARGE SCALE GENOMIC DNA]</scope>
    <source>
        <strain evidence="13">0111107269</strain>
        <tissue evidence="13">Whole body</tissue>
    </source>
</reference>
<evidence type="ECO:0000256" key="10">
    <source>
        <dbReference type="ARBA" id="ARBA00023136"/>
    </source>
</evidence>
<evidence type="ECO:0000256" key="1">
    <source>
        <dbReference type="ARBA" id="ARBA00004434"/>
    </source>
</evidence>
<evidence type="ECO:0000256" key="4">
    <source>
        <dbReference type="ARBA" id="ARBA00017004"/>
    </source>
</evidence>
<gene>
    <name evidence="13" type="ORF">WN48_08149</name>
</gene>
<evidence type="ECO:0000256" key="11">
    <source>
        <dbReference type="ARBA" id="ARBA00031140"/>
    </source>
</evidence>
<dbReference type="UniPathway" id="UPA00705"/>
<feature type="transmembrane region" description="Helical" evidence="12">
    <location>
        <begin position="44"/>
        <end position="63"/>
    </location>
</feature>
<dbReference type="FunFam" id="4.10.49.10:FF:000001">
    <property type="entry name" value="Cytochrome c oxidase subunit 7C"/>
    <property type="match status" value="1"/>
</dbReference>